<evidence type="ECO:0000259" key="5">
    <source>
        <dbReference type="PROSITE" id="PS50977"/>
    </source>
</evidence>
<dbReference type="InterPro" id="IPR050109">
    <property type="entry name" value="HTH-type_TetR-like_transc_reg"/>
</dbReference>
<feature type="DNA-binding region" description="H-T-H motif" evidence="4">
    <location>
        <begin position="38"/>
        <end position="57"/>
    </location>
</feature>
<evidence type="ECO:0000256" key="1">
    <source>
        <dbReference type="ARBA" id="ARBA00023015"/>
    </source>
</evidence>
<evidence type="ECO:0000256" key="3">
    <source>
        <dbReference type="ARBA" id="ARBA00023163"/>
    </source>
</evidence>
<dbReference type="Gene3D" id="1.10.357.10">
    <property type="entry name" value="Tetracycline Repressor, domain 2"/>
    <property type="match status" value="1"/>
</dbReference>
<sequence>MNGAARTSTRDIARAAIRAELAEVASGLFRSKGFEQVTINDLAAAAGVSRSTFLRYVGSKEEAVLSALDAYGEQAADALRAGPADEDDWTALRRALDVVIAYHRRDPVRALATTRLVRNTPALCARLLEKQNGWRPMLARALAERPGDAPRATALALSVKAAAALGCLNIALDHWSASDGRPDLTALLDEAFAALAG</sequence>
<dbReference type="InterPro" id="IPR009057">
    <property type="entry name" value="Homeodomain-like_sf"/>
</dbReference>
<dbReference type="GO" id="GO:0003700">
    <property type="term" value="F:DNA-binding transcription factor activity"/>
    <property type="evidence" value="ECO:0007669"/>
    <property type="project" value="TreeGrafter"/>
</dbReference>
<evidence type="ECO:0000256" key="2">
    <source>
        <dbReference type="ARBA" id="ARBA00023125"/>
    </source>
</evidence>
<dbReference type="Pfam" id="PF17754">
    <property type="entry name" value="TetR_C_14"/>
    <property type="match status" value="1"/>
</dbReference>
<name>A0A0X3WPN8_STRVO</name>
<dbReference type="GO" id="GO:0000976">
    <property type="term" value="F:transcription cis-regulatory region binding"/>
    <property type="evidence" value="ECO:0007669"/>
    <property type="project" value="TreeGrafter"/>
</dbReference>
<keyword evidence="2 4" id="KW-0238">DNA-binding</keyword>
<dbReference type="AlphaFoldDB" id="A0A0X3WPN8"/>
<keyword evidence="3" id="KW-0804">Transcription</keyword>
<dbReference type="PANTHER" id="PTHR30055">
    <property type="entry name" value="HTH-TYPE TRANSCRIPTIONAL REGULATOR RUTR"/>
    <property type="match status" value="1"/>
</dbReference>
<dbReference type="PROSITE" id="PS50977">
    <property type="entry name" value="HTH_TETR_2"/>
    <property type="match status" value="1"/>
</dbReference>
<gene>
    <name evidence="6" type="ORF">ADL28_18315</name>
</gene>
<organism evidence="6 7">
    <name type="scientific">Streptomyces violaceusniger</name>
    <dbReference type="NCBI Taxonomy" id="68280"/>
    <lineage>
        <taxon>Bacteria</taxon>
        <taxon>Bacillati</taxon>
        <taxon>Actinomycetota</taxon>
        <taxon>Actinomycetes</taxon>
        <taxon>Kitasatosporales</taxon>
        <taxon>Streptomycetaceae</taxon>
        <taxon>Streptomyces</taxon>
        <taxon>Streptomyces violaceusniger group</taxon>
    </lineage>
</organism>
<dbReference type="PRINTS" id="PR00455">
    <property type="entry name" value="HTHTETR"/>
</dbReference>
<keyword evidence="1" id="KW-0805">Transcription regulation</keyword>
<dbReference type="PANTHER" id="PTHR30055:SF238">
    <property type="entry name" value="MYCOFACTOCIN BIOSYNTHESIS TRANSCRIPTIONAL REGULATOR MFTR-RELATED"/>
    <property type="match status" value="1"/>
</dbReference>
<dbReference type="InterPro" id="IPR001647">
    <property type="entry name" value="HTH_TetR"/>
</dbReference>
<proteinExistence type="predicted"/>
<evidence type="ECO:0000313" key="6">
    <source>
        <dbReference type="EMBL" id="KUL58764.1"/>
    </source>
</evidence>
<evidence type="ECO:0000256" key="4">
    <source>
        <dbReference type="PROSITE-ProRule" id="PRU00335"/>
    </source>
</evidence>
<feature type="domain" description="HTH tetR-type" evidence="5">
    <location>
        <begin position="15"/>
        <end position="75"/>
    </location>
</feature>
<dbReference type="SUPFAM" id="SSF46689">
    <property type="entry name" value="Homeodomain-like"/>
    <property type="match status" value="1"/>
</dbReference>
<dbReference type="Pfam" id="PF00440">
    <property type="entry name" value="TetR_N"/>
    <property type="match status" value="1"/>
</dbReference>
<accession>A0A0X3WPN8</accession>
<comment type="caution">
    <text evidence="6">The sequence shown here is derived from an EMBL/GenBank/DDBJ whole genome shotgun (WGS) entry which is preliminary data.</text>
</comment>
<dbReference type="Gene3D" id="1.10.10.60">
    <property type="entry name" value="Homeodomain-like"/>
    <property type="match status" value="1"/>
</dbReference>
<reference evidence="7" key="1">
    <citation type="submission" date="2015-10" db="EMBL/GenBank/DDBJ databases">
        <authorList>
            <person name="Ju K.-S."/>
            <person name="Doroghazi J.R."/>
            <person name="Metcalf W.W."/>
        </authorList>
    </citation>
    <scope>NUCLEOTIDE SEQUENCE [LARGE SCALE GENOMIC DNA]</scope>
    <source>
        <strain evidence="7">NRRL F-8817</strain>
    </source>
</reference>
<dbReference type="EMBL" id="LLZJ01000221">
    <property type="protein sequence ID" value="KUL58764.1"/>
    <property type="molecule type" value="Genomic_DNA"/>
</dbReference>
<dbReference type="RefSeq" id="WP_059144813.1">
    <property type="nucleotide sequence ID" value="NZ_LLZJ01000221.1"/>
</dbReference>
<dbReference type="InterPro" id="IPR041347">
    <property type="entry name" value="MftR_C"/>
</dbReference>
<dbReference type="Proteomes" id="UP000053413">
    <property type="component" value="Unassembled WGS sequence"/>
</dbReference>
<protein>
    <submittedName>
        <fullName evidence="6">Transcriptional regulator</fullName>
    </submittedName>
</protein>
<evidence type="ECO:0000313" key="7">
    <source>
        <dbReference type="Proteomes" id="UP000053413"/>
    </source>
</evidence>